<feature type="compositionally biased region" description="Low complexity" evidence="1">
    <location>
        <begin position="1"/>
        <end position="19"/>
    </location>
</feature>
<comment type="caution">
    <text evidence="2">The sequence shown here is derived from an EMBL/GenBank/DDBJ whole genome shotgun (WGS) entry which is preliminary data.</text>
</comment>
<feature type="region of interest" description="Disordered" evidence="1">
    <location>
        <begin position="1"/>
        <end position="72"/>
    </location>
</feature>
<reference evidence="2 3" key="1">
    <citation type="journal article" date="2024" name="bioRxiv">
        <title>A reference genome for Trichogramma kaykai: A tiny desert-dwelling parasitoid wasp with competing sex-ratio distorters.</title>
        <authorList>
            <person name="Culotta J."/>
            <person name="Lindsey A.R."/>
        </authorList>
    </citation>
    <scope>NUCLEOTIDE SEQUENCE [LARGE SCALE GENOMIC DNA]</scope>
    <source>
        <strain evidence="2 3">KSX58</strain>
    </source>
</reference>
<dbReference type="Proteomes" id="UP001627154">
    <property type="component" value="Unassembled WGS sequence"/>
</dbReference>
<name>A0ABD2WGZ0_9HYME</name>
<dbReference type="EMBL" id="JBJJXI010000107">
    <property type="protein sequence ID" value="KAL3391879.1"/>
    <property type="molecule type" value="Genomic_DNA"/>
</dbReference>
<evidence type="ECO:0000256" key="1">
    <source>
        <dbReference type="SAM" id="MobiDB-lite"/>
    </source>
</evidence>
<sequence length="187" mass="20651">MAEGSATEPAPADTAATTESFSSNRDAVLPKISASLKRAATSPPSPLSKQPQLIMNSKTEKFSTPKPVDGPKAKRFKQRLDKMSISDIKVKIEPAVTYLKEKNCQYPLNTEKLIDFLCKSYGAPKILPLANEFTEDIEGLKLMLRDTKLHIKCINLKARITRIIRKLSNQDASDYMSDSSCTSASEL</sequence>
<accession>A0ABD2WGZ0</accession>
<gene>
    <name evidence="2" type="ORF">TKK_013223</name>
</gene>
<dbReference type="AlphaFoldDB" id="A0ABD2WGZ0"/>
<protein>
    <submittedName>
        <fullName evidence="2">Uncharacterized protein</fullName>
    </submittedName>
</protein>
<organism evidence="2 3">
    <name type="scientific">Trichogramma kaykai</name>
    <dbReference type="NCBI Taxonomy" id="54128"/>
    <lineage>
        <taxon>Eukaryota</taxon>
        <taxon>Metazoa</taxon>
        <taxon>Ecdysozoa</taxon>
        <taxon>Arthropoda</taxon>
        <taxon>Hexapoda</taxon>
        <taxon>Insecta</taxon>
        <taxon>Pterygota</taxon>
        <taxon>Neoptera</taxon>
        <taxon>Endopterygota</taxon>
        <taxon>Hymenoptera</taxon>
        <taxon>Apocrita</taxon>
        <taxon>Proctotrupomorpha</taxon>
        <taxon>Chalcidoidea</taxon>
        <taxon>Trichogrammatidae</taxon>
        <taxon>Trichogramma</taxon>
    </lineage>
</organism>
<keyword evidence="3" id="KW-1185">Reference proteome</keyword>
<proteinExistence type="predicted"/>
<evidence type="ECO:0000313" key="3">
    <source>
        <dbReference type="Proteomes" id="UP001627154"/>
    </source>
</evidence>
<evidence type="ECO:0000313" key="2">
    <source>
        <dbReference type="EMBL" id="KAL3391879.1"/>
    </source>
</evidence>